<reference evidence="2 3" key="1">
    <citation type="submission" date="2023-01" db="EMBL/GenBank/DDBJ databases">
        <authorList>
            <person name="Whitehead M."/>
        </authorList>
    </citation>
    <scope>NUCLEOTIDE SEQUENCE [LARGE SCALE GENOMIC DNA]</scope>
</reference>
<feature type="region of interest" description="Disordered" evidence="1">
    <location>
        <begin position="15"/>
        <end position="58"/>
    </location>
</feature>
<organism evidence="2 3">
    <name type="scientific">Macrosiphum euphorbiae</name>
    <name type="common">potato aphid</name>
    <dbReference type="NCBI Taxonomy" id="13131"/>
    <lineage>
        <taxon>Eukaryota</taxon>
        <taxon>Metazoa</taxon>
        <taxon>Ecdysozoa</taxon>
        <taxon>Arthropoda</taxon>
        <taxon>Hexapoda</taxon>
        <taxon>Insecta</taxon>
        <taxon>Pterygota</taxon>
        <taxon>Neoptera</taxon>
        <taxon>Paraneoptera</taxon>
        <taxon>Hemiptera</taxon>
        <taxon>Sternorrhyncha</taxon>
        <taxon>Aphidomorpha</taxon>
        <taxon>Aphidoidea</taxon>
        <taxon>Aphididae</taxon>
        <taxon>Macrosiphini</taxon>
        <taxon>Macrosiphum</taxon>
    </lineage>
</organism>
<evidence type="ECO:0000313" key="3">
    <source>
        <dbReference type="Proteomes" id="UP001160148"/>
    </source>
</evidence>
<dbReference type="EMBL" id="CARXXK010000560">
    <property type="protein sequence ID" value="CAI6370769.1"/>
    <property type="molecule type" value="Genomic_DNA"/>
</dbReference>
<comment type="caution">
    <text evidence="2">The sequence shown here is derived from an EMBL/GenBank/DDBJ whole genome shotgun (WGS) entry which is preliminary data.</text>
</comment>
<sequence length="72" mass="7846">MVAGRVLPVGRARQRTNRVQGQLPLTGNPASSATRCPGNNPRPLGTETMISPPWMRLTPANRLPQSARLQFV</sequence>
<name>A0AAV0XQ73_9HEMI</name>
<protein>
    <submittedName>
        <fullName evidence="2">Uncharacterized protein</fullName>
    </submittedName>
</protein>
<evidence type="ECO:0000256" key="1">
    <source>
        <dbReference type="SAM" id="MobiDB-lite"/>
    </source>
</evidence>
<feature type="compositionally biased region" description="Polar residues" evidence="1">
    <location>
        <begin position="17"/>
        <end position="34"/>
    </location>
</feature>
<keyword evidence="3" id="KW-1185">Reference proteome</keyword>
<gene>
    <name evidence="2" type="ORF">MEUPH1_LOCUS24853</name>
</gene>
<proteinExistence type="predicted"/>
<accession>A0AAV0XQ73</accession>
<evidence type="ECO:0000313" key="2">
    <source>
        <dbReference type="EMBL" id="CAI6370769.1"/>
    </source>
</evidence>
<dbReference type="Proteomes" id="UP001160148">
    <property type="component" value="Unassembled WGS sequence"/>
</dbReference>
<dbReference type="AlphaFoldDB" id="A0AAV0XQ73"/>